<organism evidence="3 4">
    <name type="scientific">Xylaria arbuscula</name>
    <dbReference type="NCBI Taxonomy" id="114810"/>
    <lineage>
        <taxon>Eukaryota</taxon>
        <taxon>Fungi</taxon>
        <taxon>Dikarya</taxon>
        <taxon>Ascomycota</taxon>
        <taxon>Pezizomycotina</taxon>
        <taxon>Sordariomycetes</taxon>
        <taxon>Xylariomycetidae</taxon>
        <taxon>Xylariales</taxon>
        <taxon>Xylariaceae</taxon>
        <taxon>Xylaria</taxon>
    </lineage>
</organism>
<dbReference type="VEuPathDB" id="FungiDB:F4678DRAFT_432480"/>
<evidence type="ECO:0000313" key="3">
    <source>
        <dbReference type="EMBL" id="KAJ3571415.1"/>
    </source>
</evidence>
<dbReference type="Pfam" id="PF01693">
    <property type="entry name" value="Cauli_VI"/>
    <property type="match status" value="1"/>
</dbReference>
<dbReference type="EMBL" id="JANPWZ010000846">
    <property type="protein sequence ID" value="KAJ3571415.1"/>
    <property type="molecule type" value="Genomic_DNA"/>
</dbReference>
<accession>A0A9W8TL21</accession>
<evidence type="ECO:0000256" key="1">
    <source>
        <dbReference type="SAM" id="MobiDB-lite"/>
    </source>
</evidence>
<reference evidence="3" key="1">
    <citation type="submission" date="2022-07" db="EMBL/GenBank/DDBJ databases">
        <title>Genome Sequence of Xylaria arbuscula.</title>
        <authorList>
            <person name="Buettner E."/>
        </authorList>
    </citation>
    <scope>NUCLEOTIDE SEQUENCE</scope>
    <source>
        <strain evidence="3">VT107</strain>
    </source>
</reference>
<feature type="region of interest" description="Disordered" evidence="1">
    <location>
        <begin position="293"/>
        <end position="317"/>
    </location>
</feature>
<gene>
    <name evidence="3" type="ORF">NPX13_g5385</name>
</gene>
<sequence>MARKKFYGVRIGRVPGVYDSWEACKCQVERCKNDFRGFGARDEAAFYVATGRSRDEPGGEALFVQWKRIPQIEISTDGIKQEEKPRIKTEPFDSSQSFFSQVPYFEPDDNADFEDEFSRFASSQNIEPGSQTWRRKRTQVVRQRERKRKLRVYQNMCREAKLEPLDTIEGCVANIRGELINIVDYIDAKRNGNPIYVWPPERFAEFRVYTLSNEKRIDKETAKDGDGFLEPLLHKLIRGNVAKLYQRRICRAEIARQDCANRMLASNSHKNFRRQLPVVKEEASTNHEIISIHGTESECSSPRSPVKEESNDVPPWSPSSIGSSVIEILLTQTVGKRDLHEFKEEQDDCENEVILTSVNKRARF</sequence>
<keyword evidence="4" id="KW-1185">Reference proteome</keyword>
<dbReference type="AlphaFoldDB" id="A0A9W8TL21"/>
<dbReference type="InterPro" id="IPR037056">
    <property type="entry name" value="RNase_H1_N_sf"/>
</dbReference>
<dbReference type="InterPro" id="IPR011320">
    <property type="entry name" value="RNase_H1_N"/>
</dbReference>
<evidence type="ECO:0000259" key="2">
    <source>
        <dbReference type="Pfam" id="PF01693"/>
    </source>
</evidence>
<evidence type="ECO:0000313" key="4">
    <source>
        <dbReference type="Proteomes" id="UP001148614"/>
    </source>
</evidence>
<dbReference type="PANTHER" id="PTHR38846:SF1">
    <property type="entry name" value="C3H1-TYPE DOMAIN-CONTAINING PROTEIN"/>
    <property type="match status" value="1"/>
</dbReference>
<protein>
    <recommendedName>
        <fullName evidence="2">Ribonuclease H1 N-terminal domain-containing protein</fullName>
    </recommendedName>
</protein>
<feature type="domain" description="Ribonuclease H1 N-terminal" evidence="2">
    <location>
        <begin position="5"/>
        <end position="45"/>
    </location>
</feature>
<comment type="caution">
    <text evidence="3">The sequence shown here is derived from an EMBL/GenBank/DDBJ whole genome shotgun (WGS) entry which is preliminary data.</text>
</comment>
<dbReference type="PANTHER" id="PTHR38846">
    <property type="entry name" value="C3H1-TYPE DOMAIN-CONTAINING PROTEIN"/>
    <property type="match status" value="1"/>
</dbReference>
<dbReference type="InterPro" id="IPR009027">
    <property type="entry name" value="Ribosomal_bL9/RNase_H1_N"/>
</dbReference>
<dbReference type="Proteomes" id="UP001148614">
    <property type="component" value="Unassembled WGS sequence"/>
</dbReference>
<proteinExistence type="predicted"/>
<name>A0A9W8TL21_9PEZI</name>
<dbReference type="Gene3D" id="3.40.970.10">
    <property type="entry name" value="Ribonuclease H1, N-terminal domain"/>
    <property type="match status" value="1"/>
</dbReference>
<dbReference type="SUPFAM" id="SSF55658">
    <property type="entry name" value="L9 N-domain-like"/>
    <property type="match status" value="1"/>
</dbReference>